<keyword evidence="3 7" id="KW-0862">Zinc</keyword>
<evidence type="ECO:0000256" key="8">
    <source>
        <dbReference type="PIRSR" id="PIRSR602481-2"/>
    </source>
</evidence>
<dbReference type="Gene3D" id="1.10.10.10">
    <property type="entry name" value="Winged helix-like DNA-binding domain superfamily/Winged helix DNA-binding domain"/>
    <property type="match status" value="1"/>
</dbReference>
<evidence type="ECO:0000256" key="2">
    <source>
        <dbReference type="ARBA" id="ARBA00022491"/>
    </source>
</evidence>
<dbReference type="GO" id="GO:0008270">
    <property type="term" value="F:zinc ion binding"/>
    <property type="evidence" value="ECO:0007669"/>
    <property type="project" value="TreeGrafter"/>
</dbReference>
<feature type="binding site" evidence="7">
    <location>
        <position position="140"/>
    </location>
    <ligand>
        <name>Zn(2+)</name>
        <dbReference type="ChEBI" id="CHEBI:29105"/>
    </ligand>
</feature>
<dbReference type="STRING" id="1798382.A3D77_04720"/>
<evidence type="ECO:0000256" key="3">
    <source>
        <dbReference type="ARBA" id="ARBA00022833"/>
    </source>
</evidence>
<evidence type="ECO:0000256" key="7">
    <source>
        <dbReference type="PIRSR" id="PIRSR602481-1"/>
    </source>
</evidence>
<organism evidence="9 10">
    <name type="scientific">Candidatus Gottesmanbacteria bacterium RIFCSPHIGHO2_02_FULL_39_11</name>
    <dbReference type="NCBI Taxonomy" id="1798382"/>
    <lineage>
        <taxon>Bacteria</taxon>
        <taxon>Candidatus Gottesmaniibacteriota</taxon>
    </lineage>
</organism>
<sequence length="144" mass="17133">MFLFDFCNCVAYNTEMKIRNTKASSAVIRILEKEKKPLDVEDFIGRLNRRKINVDRTTVFRIVNKLTEARILTRLEFDEGKARYELTSLPHHHHAICTKCRKVEDIKECNIREVKKNAENNLSFKIEFHRIELFGKCHECRSIY</sequence>
<dbReference type="InterPro" id="IPR043135">
    <property type="entry name" value="Fur_C"/>
</dbReference>
<keyword evidence="4" id="KW-0805">Transcription regulation</keyword>
<dbReference type="InterPro" id="IPR036390">
    <property type="entry name" value="WH_DNA-bd_sf"/>
</dbReference>
<dbReference type="CDD" id="cd07153">
    <property type="entry name" value="Fur_like"/>
    <property type="match status" value="1"/>
</dbReference>
<feature type="binding site" evidence="7">
    <location>
        <position position="97"/>
    </location>
    <ligand>
        <name>Zn(2+)</name>
        <dbReference type="ChEBI" id="CHEBI:29105"/>
    </ligand>
</feature>
<comment type="cofactor">
    <cofactor evidence="8">
        <name>Mn(2+)</name>
        <dbReference type="ChEBI" id="CHEBI:29035"/>
    </cofactor>
    <cofactor evidence="8">
        <name>Fe(2+)</name>
        <dbReference type="ChEBI" id="CHEBI:29033"/>
    </cofactor>
    <text evidence="8">Binds 1 Mn(2+) or Fe(2+) ion per subunit.</text>
</comment>
<dbReference type="GO" id="GO:0003700">
    <property type="term" value="F:DNA-binding transcription factor activity"/>
    <property type="evidence" value="ECO:0007669"/>
    <property type="project" value="InterPro"/>
</dbReference>
<keyword evidence="6" id="KW-0804">Transcription</keyword>
<keyword evidence="5" id="KW-0238">DNA-binding</keyword>
<evidence type="ECO:0000313" key="10">
    <source>
        <dbReference type="Proteomes" id="UP000176923"/>
    </source>
</evidence>
<protein>
    <recommendedName>
        <fullName evidence="11">Transcriptional repressor</fullName>
    </recommendedName>
</protein>
<dbReference type="EMBL" id="MFJL01000021">
    <property type="protein sequence ID" value="OGG15618.1"/>
    <property type="molecule type" value="Genomic_DNA"/>
</dbReference>
<proteinExistence type="inferred from homology"/>
<gene>
    <name evidence="9" type="ORF">A3D77_04720</name>
</gene>
<feature type="binding site" evidence="8">
    <location>
        <position position="129"/>
    </location>
    <ligand>
        <name>Fe cation</name>
        <dbReference type="ChEBI" id="CHEBI:24875"/>
    </ligand>
</feature>
<evidence type="ECO:0008006" key="11">
    <source>
        <dbReference type="Google" id="ProtNLM"/>
    </source>
</evidence>
<comment type="similarity">
    <text evidence="1">Belongs to the Fur family.</text>
</comment>
<dbReference type="Gene3D" id="3.30.1490.190">
    <property type="match status" value="1"/>
</dbReference>
<reference evidence="9 10" key="1">
    <citation type="journal article" date="2016" name="Nat. Commun.">
        <title>Thousands of microbial genomes shed light on interconnected biogeochemical processes in an aquifer system.</title>
        <authorList>
            <person name="Anantharaman K."/>
            <person name="Brown C.T."/>
            <person name="Hug L.A."/>
            <person name="Sharon I."/>
            <person name="Castelle C.J."/>
            <person name="Probst A.J."/>
            <person name="Thomas B.C."/>
            <person name="Singh A."/>
            <person name="Wilkins M.J."/>
            <person name="Karaoz U."/>
            <person name="Brodie E.L."/>
            <person name="Williams K.H."/>
            <person name="Hubbard S.S."/>
            <person name="Banfield J.F."/>
        </authorList>
    </citation>
    <scope>NUCLEOTIDE SEQUENCE [LARGE SCALE GENOMIC DNA]</scope>
</reference>
<dbReference type="Proteomes" id="UP000176923">
    <property type="component" value="Unassembled WGS sequence"/>
</dbReference>
<feature type="binding site" evidence="7">
    <location>
        <position position="137"/>
    </location>
    <ligand>
        <name>Zn(2+)</name>
        <dbReference type="ChEBI" id="CHEBI:29105"/>
    </ligand>
</feature>
<dbReference type="PANTHER" id="PTHR33202:SF7">
    <property type="entry name" value="FERRIC UPTAKE REGULATION PROTEIN"/>
    <property type="match status" value="1"/>
</dbReference>
<evidence type="ECO:0000313" key="9">
    <source>
        <dbReference type="EMBL" id="OGG15618.1"/>
    </source>
</evidence>
<keyword evidence="7" id="KW-0479">Metal-binding</keyword>
<evidence type="ECO:0000256" key="5">
    <source>
        <dbReference type="ARBA" id="ARBA00023125"/>
    </source>
</evidence>
<evidence type="ECO:0000256" key="4">
    <source>
        <dbReference type="ARBA" id="ARBA00023015"/>
    </source>
</evidence>
<dbReference type="GO" id="GO:0000976">
    <property type="term" value="F:transcription cis-regulatory region binding"/>
    <property type="evidence" value="ECO:0007669"/>
    <property type="project" value="TreeGrafter"/>
</dbReference>
<feature type="binding site" evidence="8">
    <location>
        <position position="91"/>
    </location>
    <ligand>
        <name>Fe cation</name>
        <dbReference type="ChEBI" id="CHEBI:24875"/>
    </ligand>
</feature>
<dbReference type="SUPFAM" id="SSF46785">
    <property type="entry name" value="Winged helix' DNA-binding domain"/>
    <property type="match status" value="1"/>
</dbReference>
<dbReference type="PANTHER" id="PTHR33202">
    <property type="entry name" value="ZINC UPTAKE REGULATION PROTEIN"/>
    <property type="match status" value="1"/>
</dbReference>
<keyword evidence="2" id="KW-0678">Repressor</keyword>
<evidence type="ECO:0000256" key="1">
    <source>
        <dbReference type="ARBA" id="ARBA00007957"/>
    </source>
</evidence>
<dbReference type="InterPro" id="IPR002481">
    <property type="entry name" value="FUR"/>
</dbReference>
<dbReference type="InterPro" id="IPR036388">
    <property type="entry name" value="WH-like_DNA-bd_sf"/>
</dbReference>
<feature type="binding site" evidence="7">
    <location>
        <position position="100"/>
    </location>
    <ligand>
        <name>Zn(2+)</name>
        <dbReference type="ChEBI" id="CHEBI:29105"/>
    </ligand>
</feature>
<comment type="cofactor">
    <cofactor evidence="7">
        <name>Zn(2+)</name>
        <dbReference type="ChEBI" id="CHEBI:29105"/>
    </cofactor>
    <text evidence="7">Binds 1 zinc ion per subunit.</text>
</comment>
<keyword evidence="8" id="KW-0408">Iron</keyword>
<dbReference type="GO" id="GO:0045892">
    <property type="term" value="P:negative regulation of DNA-templated transcription"/>
    <property type="evidence" value="ECO:0007669"/>
    <property type="project" value="TreeGrafter"/>
</dbReference>
<accession>A0A1F5ZT32</accession>
<dbReference type="GO" id="GO:1900376">
    <property type="term" value="P:regulation of secondary metabolite biosynthetic process"/>
    <property type="evidence" value="ECO:0007669"/>
    <property type="project" value="TreeGrafter"/>
</dbReference>
<name>A0A1F5ZT32_9BACT</name>
<evidence type="ECO:0000256" key="6">
    <source>
        <dbReference type="ARBA" id="ARBA00023163"/>
    </source>
</evidence>
<dbReference type="Pfam" id="PF01475">
    <property type="entry name" value="FUR"/>
    <property type="match status" value="1"/>
</dbReference>
<comment type="caution">
    <text evidence="9">The sequence shown here is derived from an EMBL/GenBank/DDBJ whole genome shotgun (WGS) entry which is preliminary data.</text>
</comment>
<dbReference type="AlphaFoldDB" id="A0A1F5ZT32"/>